<protein>
    <submittedName>
        <fullName evidence="1">Uncharacterized protein</fullName>
    </submittedName>
</protein>
<dbReference type="Proteomes" id="UP001175211">
    <property type="component" value="Unassembled WGS sequence"/>
</dbReference>
<dbReference type="GeneID" id="85356592"/>
<dbReference type="AlphaFoldDB" id="A0AA39KDV6"/>
<evidence type="ECO:0000313" key="1">
    <source>
        <dbReference type="EMBL" id="KAK0459295.1"/>
    </source>
</evidence>
<gene>
    <name evidence="1" type="ORF">EV420DRAFT_1539388</name>
</gene>
<comment type="caution">
    <text evidence="1">The sequence shown here is derived from an EMBL/GenBank/DDBJ whole genome shotgun (WGS) entry which is preliminary data.</text>
</comment>
<organism evidence="1 2">
    <name type="scientific">Armillaria tabescens</name>
    <name type="common">Ringless honey mushroom</name>
    <name type="synonym">Agaricus tabescens</name>
    <dbReference type="NCBI Taxonomy" id="1929756"/>
    <lineage>
        <taxon>Eukaryota</taxon>
        <taxon>Fungi</taxon>
        <taxon>Dikarya</taxon>
        <taxon>Basidiomycota</taxon>
        <taxon>Agaricomycotina</taxon>
        <taxon>Agaricomycetes</taxon>
        <taxon>Agaricomycetidae</taxon>
        <taxon>Agaricales</taxon>
        <taxon>Marasmiineae</taxon>
        <taxon>Physalacriaceae</taxon>
        <taxon>Desarmillaria</taxon>
    </lineage>
</organism>
<name>A0AA39KDV6_ARMTA</name>
<accession>A0AA39KDV6</accession>
<evidence type="ECO:0000313" key="2">
    <source>
        <dbReference type="Proteomes" id="UP001175211"/>
    </source>
</evidence>
<dbReference type="RefSeq" id="XP_060331521.1">
    <property type="nucleotide sequence ID" value="XM_060473044.1"/>
</dbReference>
<sequence length="231" mass="26266">MSCELKQEANAQSKTFSAMEERLQRQIDALGSRVGSLERYKEDCERNFEDQLRYETVDRFCRGLTDILQKKIVNLNAMLHDLSSRLENEALRYPPNAFVFLSYYLHYDDDNLPEVFHLFPLEFHRRNVATLSCIIPSSGTALNALSLLVDGPHGRDIKLLTHFWAVRASFGTEESSSAHPVPGLNLAYETLQNLVDDPEQQAQIRDILPLLVDVGGYGVNRNVKYFSSAVL</sequence>
<keyword evidence="2" id="KW-1185">Reference proteome</keyword>
<reference evidence="1" key="1">
    <citation type="submission" date="2023-06" db="EMBL/GenBank/DDBJ databases">
        <authorList>
            <consortium name="Lawrence Berkeley National Laboratory"/>
            <person name="Ahrendt S."/>
            <person name="Sahu N."/>
            <person name="Indic B."/>
            <person name="Wong-Bajracharya J."/>
            <person name="Merenyi Z."/>
            <person name="Ke H.-M."/>
            <person name="Monk M."/>
            <person name="Kocsube S."/>
            <person name="Drula E."/>
            <person name="Lipzen A."/>
            <person name="Balint B."/>
            <person name="Henrissat B."/>
            <person name="Andreopoulos B."/>
            <person name="Martin F.M."/>
            <person name="Harder C.B."/>
            <person name="Rigling D."/>
            <person name="Ford K.L."/>
            <person name="Foster G.D."/>
            <person name="Pangilinan J."/>
            <person name="Papanicolaou A."/>
            <person name="Barry K."/>
            <person name="LaButti K."/>
            <person name="Viragh M."/>
            <person name="Koriabine M."/>
            <person name="Yan M."/>
            <person name="Riley R."/>
            <person name="Champramary S."/>
            <person name="Plett K.L."/>
            <person name="Tsai I.J."/>
            <person name="Slot J."/>
            <person name="Sipos G."/>
            <person name="Plett J."/>
            <person name="Nagy L.G."/>
            <person name="Grigoriev I.V."/>
        </authorList>
    </citation>
    <scope>NUCLEOTIDE SEQUENCE</scope>
    <source>
        <strain evidence="1">CCBAS 213</strain>
    </source>
</reference>
<dbReference type="EMBL" id="JAUEPS010000015">
    <property type="protein sequence ID" value="KAK0459295.1"/>
    <property type="molecule type" value="Genomic_DNA"/>
</dbReference>
<proteinExistence type="predicted"/>